<dbReference type="AlphaFoldDB" id="A0A5C3MY41"/>
<reference evidence="2 3" key="1">
    <citation type="journal article" date="2019" name="Nat. Ecol. Evol.">
        <title>Megaphylogeny resolves global patterns of mushroom evolution.</title>
        <authorList>
            <person name="Varga T."/>
            <person name="Krizsan K."/>
            <person name="Foldi C."/>
            <person name="Dima B."/>
            <person name="Sanchez-Garcia M."/>
            <person name="Sanchez-Ramirez S."/>
            <person name="Szollosi G.J."/>
            <person name="Szarkandi J.G."/>
            <person name="Papp V."/>
            <person name="Albert L."/>
            <person name="Andreopoulos W."/>
            <person name="Angelini C."/>
            <person name="Antonin V."/>
            <person name="Barry K.W."/>
            <person name="Bougher N.L."/>
            <person name="Buchanan P."/>
            <person name="Buyck B."/>
            <person name="Bense V."/>
            <person name="Catcheside P."/>
            <person name="Chovatia M."/>
            <person name="Cooper J."/>
            <person name="Damon W."/>
            <person name="Desjardin D."/>
            <person name="Finy P."/>
            <person name="Geml J."/>
            <person name="Haridas S."/>
            <person name="Hughes K."/>
            <person name="Justo A."/>
            <person name="Karasinski D."/>
            <person name="Kautmanova I."/>
            <person name="Kiss B."/>
            <person name="Kocsube S."/>
            <person name="Kotiranta H."/>
            <person name="LaButti K.M."/>
            <person name="Lechner B.E."/>
            <person name="Liimatainen K."/>
            <person name="Lipzen A."/>
            <person name="Lukacs Z."/>
            <person name="Mihaltcheva S."/>
            <person name="Morgado L.N."/>
            <person name="Niskanen T."/>
            <person name="Noordeloos M.E."/>
            <person name="Ohm R.A."/>
            <person name="Ortiz-Santana B."/>
            <person name="Ovrebo C."/>
            <person name="Racz N."/>
            <person name="Riley R."/>
            <person name="Savchenko A."/>
            <person name="Shiryaev A."/>
            <person name="Soop K."/>
            <person name="Spirin V."/>
            <person name="Szebenyi C."/>
            <person name="Tomsovsky M."/>
            <person name="Tulloss R.E."/>
            <person name="Uehling J."/>
            <person name="Grigoriev I.V."/>
            <person name="Vagvolgyi C."/>
            <person name="Papp T."/>
            <person name="Martin F.M."/>
            <person name="Miettinen O."/>
            <person name="Hibbett D.S."/>
            <person name="Nagy L.G."/>
        </authorList>
    </citation>
    <scope>NUCLEOTIDE SEQUENCE [LARGE SCALE GENOMIC DNA]</scope>
    <source>
        <strain evidence="2 3">OMC1185</strain>
    </source>
</reference>
<accession>A0A5C3MY41</accession>
<dbReference type="STRING" id="5364.A0A5C3MY41"/>
<evidence type="ECO:0000256" key="1">
    <source>
        <dbReference type="SAM" id="MobiDB-lite"/>
    </source>
</evidence>
<sequence>MDTEEDLVAAKDDNDDHCTVPITPRGPMRSLVDTTPESIAAMIQANSHESSSQGRSPKCTPPSPSPSPRSTTHQQQGTPLAQKPTRRTTFAGSPSKRVAQPLKPVNALRIVKRTGTKPDASTSANPRAAPLTRRRSIVVTSKTEAAAADADTGSGPARPSVARRPSVAVPPPRAGIKGVQRPPPGSRLNLAPAGKQPASVVRSTTGPARVASVQRPPVRRSVTTTASAGVQKQPPAMSGLQARAASMQKLSAPSAREGVPLKKSASAASKLPGYGVRSKIARPS</sequence>
<keyword evidence="3" id="KW-1185">Reference proteome</keyword>
<name>A0A5C3MY41_9AGAM</name>
<feature type="compositionally biased region" description="Polar residues" evidence="1">
    <location>
        <begin position="44"/>
        <end position="55"/>
    </location>
</feature>
<feature type="compositionally biased region" description="Low complexity" evidence="1">
    <location>
        <begin position="156"/>
        <end position="167"/>
    </location>
</feature>
<evidence type="ECO:0000313" key="2">
    <source>
        <dbReference type="EMBL" id="TFK49765.1"/>
    </source>
</evidence>
<dbReference type="EMBL" id="ML213515">
    <property type="protein sequence ID" value="TFK49765.1"/>
    <property type="molecule type" value="Genomic_DNA"/>
</dbReference>
<organism evidence="2 3">
    <name type="scientific">Heliocybe sulcata</name>
    <dbReference type="NCBI Taxonomy" id="5364"/>
    <lineage>
        <taxon>Eukaryota</taxon>
        <taxon>Fungi</taxon>
        <taxon>Dikarya</taxon>
        <taxon>Basidiomycota</taxon>
        <taxon>Agaricomycotina</taxon>
        <taxon>Agaricomycetes</taxon>
        <taxon>Gloeophyllales</taxon>
        <taxon>Gloeophyllaceae</taxon>
        <taxon>Heliocybe</taxon>
    </lineage>
</organism>
<proteinExistence type="predicted"/>
<gene>
    <name evidence="2" type="ORF">OE88DRAFT_1726953</name>
</gene>
<evidence type="ECO:0000313" key="3">
    <source>
        <dbReference type="Proteomes" id="UP000305948"/>
    </source>
</evidence>
<feature type="compositionally biased region" description="Polar residues" evidence="1">
    <location>
        <begin position="221"/>
        <end position="230"/>
    </location>
</feature>
<feature type="compositionally biased region" description="Basic and acidic residues" evidence="1">
    <location>
        <begin position="8"/>
        <end position="18"/>
    </location>
</feature>
<feature type="region of interest" description="Disordered" evidence="1">
    <location>
        <begin position="1"/>
        <end position="284"/>
    </location>
</feature>
<protein>
    <submittedName>
        <fullName evidence="2">Uncharacterized protein</fullName>
    </submittedName>
</protein>
<dbReference type="Proteomes" id="UP000305948">
    <property type="component" value="Unassembled WGS sequence"/>
</dbReference>